<sequence>MAYAIFKTGGKQYRVTAGDVIEVEKLDGEAGAEIKFSEVIFSGEGSSIKTGADLKGAAVVAEVVEQIKGPKLINFKYRRRKGYHRTVGHRQKLTRVKIKSI</sequence>
<dbReference type="eggNOG" id="COG0261">
    <property type="taxonomic scope" value="Bacteria"/>
</dbReference>
<dbReference type="FunCoup" id="B4DCG3">
    <property type="interactions" value="623"/>
</dbReference>
<reference evidence="8 9" key="1">
    <citation type="journal article" date="2011" name="J. Bacteriol.">
        <title>Genome sequence of Chthoniobacter flavus Ellin428, an aerobic heterotrophic soil bacterium.</title>
        <authorList>
            <person name="Kant R."/>
            <person name="van Passel M.W."/>
            <person name="Palva A."/>
            <person name="Lucas S."/>
            <person name="Lapidus A."/>
            <person name="Glavina Del Rio T."/>
            <person name="Dalin E."/>
            <person name="Tice H."/>
            <person name="Bruce D."/>
            <person name="Goodwin L."/>
            <person name="Pitluck S."/>
            <person name="Larimer F.W."/>
            <person name="Land M.L."/>
            <person name="Hauser L."/>
            <person name="Sangwan P."/>
            <person name="de Vos W.M."/>
            <person name="Janssen P.H."/>
            <person name="Smidt H."/>
        </authorList>
    </citation>
    <scope>NUCLEOTIDE SEQUENCE [LARGE SCALE GENOMIC DNA]</scope>
    <source>
        <strain evidence="8 9">Ellin428</strain>
    </source>
</reference>
<dbReference type="Pfam" id="PF00829">
    <property type="entry name" value="Ribosomal_L21p"/>
    <property type="match status" value="1"/>
</dbReference>
<dbReference type="EMBL" id="ABVL01000049">
    <property type="protein sequence ID" value="EDY15872.1"/>
    <property type="molecule type" value="Genomic_DNA"/>
</dbReference>
<dbReference type="InterPro" id="IPR001787">
    <property type="entry name" value="Ribosomal_bL21"/>
</dbReference>
<evidence type="ECO:0000256" key="4">
    <source>
        <dbReference type="ARBA" id="ARBA00022980"/>
    </source>
</evidence>
<evidence type="ECO:0000313" key="9">
    <source>
        <dbReference type="Proteomes" id="UP000005824"/>
    </source>
</evidence>
<dbReference type="GO" id="GO:0003735">
    <property type="term" value="F:structural constituent of ribosome"/>
    <property type="evidence" value="ECO:0007669"/>
    <property type="project" value="InterPro"/>
</dbReference>
<name>B4DCG3_9BACT</name>
<evidence type="ECO:0000256" key="3">
    <source>
        <dbReference type="ARBA" id="ARBA00022884"/>
    </source>
</evidence>
<evidence type="ECO:0000256" key="1">
    <source>
        <dbReference type="ARBA" id="ARBA00008563"/>
    </source>
</evidence>
<dbReference type="GO" id="GO:1990904">
    <property type="term" value="C:ribonucleoprotein complex"/>
    <property type="evidence" value="ECO:0007669"/>
    <property type="project" value="UniProtKB-KW"/>
</dbReference>
<dbReference type="Proteomes" id="UP000005824">
    <property type="component" value="Unassembled WGS sequence"/>
</dbReference>
<dbReference type="PANTHER" id="PTHR21349:SF0">
    <property type="entry name" value="LARGE RIBOSOMAL SUBUNIT PROTEIN BL21M"/>
    <property type="match status" value="1"/>
</dbReference>
<dbReference type="InterPro" id="IPR036164">
    <property type="entry name" value="bL21-like_sf"/>
</dbReference>
<evidence type="ECO:0000256" key="7">
    <source>
        <dbReference type="RuleBase" id="RU000562"/>
    </source>
</evidence>
<dbReference type="InterPro" id="IPR028909">
    <property type="entry name" value="bL21-like"/>
</dbReference>
<proteinExistence type="inferred from homology"/>
<comment type="subunit">
    <text evidence="6">Part of the 50S ribosomal subunit. Contacts protein L20.</text>
</comment>
<keyword evidence="2 6" id="KW-0699">rRNA-binding</keyword>
<accession>B4DCG3</accession>
<evidence type="ECO:0000256" key="6">
    <source>
        <dbReference type="HAMAP-Rule" id="MF_01363"/>
    </source>
</evidence>
<dbReference type="PROSITE" id="PS01169">
    <property type="entry name" value="RIBOSOMAL_L21"/>
    <property type="match status" value="1"/>
</dbReference>
<gene>
    <name evidence="6" type="primary">rplU</name>
    <name evidence="8" type="ORF">CfE428DRAFT_6604</name>
</gene>
<keyword evidence="3 6" id="KW-0694">RNA-binding</keyword>
<dbReference type="GO" id="GO:0019843">
    <property type="term" value="F:rRNA binding"/>
    <property type="evidence" value="ECO:0007669"/>
    <property type="project" value="UniProtKB-UniRule"/>
</dbReference>
<evidence type="ECO:0000256" key="5">
    <source>
        <dbReference type="ARBA" id="ARBA00023274"/>
    </source>
</evidence>
<protein>
    <recommendedName>
        <fullName evidence="6">Large ribosomal subunit protein bL21</fullName>
    </recommendedName>
</protein>
<dbReference type="InParanoid" id="B4DCG3"/>
<dbReference type="InterPro" id="IPR018258">
    <property type="entry name" value="Ribosomal_bL21_CS"/>
</dbReference>
<dbReference type="PANTHER" id="PTHR21349">
    <property type="entry name" value="50S RIBOSOMAL PROTEIN L21"/>
    <property type="match status" value="1"/>
</dbReference>
<dbReference type="HAMAP" id="MF_01363">
    <property type="entry name" value="Ribosomal_bL21"/>
    <property type="match status" value="1"/>
</dbReference>
<dbReference type="STRING" id="497964.CfE428DRAFT_6604"/>
<evidence type="ECO:0000313" key="8">
    <source>
        <dbReference type="EMBL" id="EDY15872.1"/>
    </source>
</evidence>
<keyword evidence="4 6" id="KW-0689">Ribosomal protein</keyword>
<dbReference type="GO" id="GO:0005840">
    <property type="term" value="C:ribosome"/>
    <property type="evidence" value="ECO:0007669"/>
    <property type="project" value="UniProtKB-KW"/>
</dbReference>
<keyword evidence="9" id="KW-1185">Reference proteome</keyword>
<evidence type="ECO:0000256" key="2">
    <source>
        <dbReference type="ARBA" id="ARBA00022730"/>
    </source>
</evidence>
<comment type="caution">
    <text evidence="8">The sequence shown here is derived from an EMBL/GenBank/DDBJ whole genome shotgun (WGS) entry which is preliminary data.</text>
</comment>
<dbReference type="RefSeq" id="WP_006983921.1">
    <property type="nucleotide sequence ID" value="NZ_ABVL01000049.1"/>
</dbReference>
<dbReference type="NCBIfam" id="TIGR00061">
    <property type="entry name" value="L21"/>
    <property type="match status" value="1"/>
</dbReference>
<dbReference type="AlphaFoldDB" id="B4DCG3"/>
<comment type="function">
    <text evidence="6 7">This protein binds to 23S rRNA in the presence of protein L20.</text>
</comment>
<organism evidence="8 9">
    <name type="scientific">Chthoniobacter flavus Ellin428</name>
    <dbReference type="NCBI Taxonomy" id="497964"/>
    <lineage>
        <taxon>Bacteria</taxon>
        <taxon>Pseudomonadati</taxon>
        <taxon>Verrucomicrobiota</taxon>
        <taxon>Spartobacteria</taxon>
        <taxon>Chthoniobacterales</taxon>
        <taxon>Chthoniobacteraceae</taxon>
        <taxon>Chthoniobacter</taxon>
    </lineage>
</organism>
<dbReference type="GO" id="GO:0006412">
    <property type="term" value="P:translation"/>
    <property type="evidence" value="ECO:0007669"/>
    <property type="project" value="UniProtKB-UniRule"/>
</dbReference>
<keyword evidence="5 6" id="KW-0687">Ribonucleoprotein</keyword>
<comment type="similarity">
    <text evidence="1 6 7">Belongs to the bacterial ribosomal protein bL21 family.</text>
</comment>
<dbReference type="GO" id="GO:0005737">
    <property type="term" value="C:cytoplasm"/>
    <property type="evidence" value="ECO:0007669"/>
    <property type="project" value="UniProtKB-ARBA"/>
</dbReference>
<dbReference type="SUPFAM" id="SSF141091">
    <property type="entry name" value="L21p-like"/>
    <property type="match status" value="1"/>
</dbReference>